<dbReference type="EMBL" id="HACG01041985">
    <property type="protein sequence ID" value="CEK88850.1"/>
    <property type="molecule type" value="Transcribed_RNA"/>
</dbReference>
<sequence length="83" mass="9149">QVDQASIGYQKSSGKQSVAGVVLTPHIVCRWSMKTMVNENCGSNTIFSNIPHGMKKGSFTLLYLDCSDAVWSLQILTHSIILY</sequence>
<reference evidence="1" key="1">
    <citation type="submission" date="2014-12" db="EMBL/GenBank/DDBJ databases">
        <title>Insight into the proteome of Arion vulgaris.</title>
        <authorList>
            <person name="Aradska J."/>
            <person name="Bulat T."/>
            <person name="Smidak R."/>
            <person name="Sarate P."/>
            <person name="Gangsoo J."/>
            <person name="Sialana F."/>
            <person name="Bilban M."/>
            <person name="Lubec G."/>
        </authorList>
    </citation>
    <scope>NUCLEOTIDE SEQUENCE</scope>
    <source>
        <tissue evidence="1">Skin</tissue>
    </source>
</reference>
<feature type="non-terminal residue" evidence="1">
    <location>
        <position position="1"/>
    </location>
</feature>
<protein>
    <submittedName>
        <fullName evidence="1">Uncharacterized protein</fullName>
    </submittedName>
</protein>
<evidence type="ECO:0000313" key="1">
    <source>
        <dbReference type="EMBL" id="CEK88850.1"/>
    </source>
</evidence>
<organism evidence="1">
    <name type="scientific">Arion vulgaris</name>
    <dbReference type="NCBI Taxonomy" id="1028688"/>
    <lineage>
        <taxon>Eukaryota</taxon>
        <taxon>Metazoa</taxon>
        <taxon>Spiralia</taxon>
        <taxon>Lophotrochozoa</taxon>
        <taxon>Mollusca</taxon>
        <taxon>Gastropoda</taxon>
        <taxon>Heterobranchia</taxon>
        <taxon>Euthyneura</taxon>
        <taxon>Panpulmonata</taxon>
        <taxon>Eupulmonata</taxon>
        <taxon>Stylommatophora</taxon>
        <taxon>Helicina</taxon>
        <taxon>Arionoidea</taxon>
        <taxon>Arionidae</taxon>
        <taxon>Arion</taxon>
    </lineage>
</organism>
<name>A0A0B7B9V7_9EUPU</name>
<dbReference type="AlphaFoldDB" id="A0A0B7B9V7"/>
<proteinExistence type="predicted"/>
<gene>
    <name evidence="1" type="primary">ORF167408</name>
</gene>
<accession>A0A0B7B9V7</accession>